<feature type="transmembrane region" description="Helical" evidence="11">
    <location>
        <begin position="243"/>
        <end position="267"/>
    </location>
</feature>
<feature type="transmembrane region" description="Helical" evidence="11">
    <location>
        <begin position="170"/>
        <end position="194"/>
    </location>
</feature>
<dbReference type="InterPro" id="IPR001807">
    <property type="entry name" value="ClC"/>
</dbReference>
<dbReference type="PROSITE" id="PS51371">
    <property type="entry name" value="CBS"/>
    <property type="match status" value="2"/>
</dbReference>
<feature type="transmembrane region" description="Helical" evidence="11">
    <location>
        <begin position="340"/>
        <end position="359"/>
    </location>
</feature>
<evidence type="ECO:0000259" key="12">
    <source>
        <dbReference type="PROSITE" id="PS51371"/>
    </source>
</evidence>
<feature type="transmembrane region" description="Helical" evidence="11">
    <location>
        <begin position="206"/>
        <end position="223"/>
    </location>
</feature>
<evidence type="ECO:0000256" key="6">
    <source>
        <dbReference type="ARBA" id="ARBA00023136"/>
    </source>
</evidence>
<feature type="transmembrane region" description="Helical" evidence="11">
    <location>
        <begin position="279"/>
        <end position="303"/>
    </location>
</feature>
<evidence type="ECO:0000256" key="8">
    <source>
        <dbReference type="ARBA" id="ARBA00023214"/>
    </source>
</evidence>
<evidence type="ECO:0000256" key="3">
    <source>
        <dbReference type="ARBA" id="ARBA00022692"/>
    </source>
</evidence>
<evidence type="ECO:0000313" key="14">
    <source>
        <dbReference type="Proteomes" id="UP000028135"/>
    </source>
</evidence>
<dbReference type="RefSeq" id="WP_020818155.1">
    <property type="nucleotide sequence ID" value="NZ_JANF02000081.1"/>
</dbReference>
<accession>A0A8E0WPY8</accession>
<evidence type="ECO:0000256" key="9">
    <source>
        <dbReference type="ARBA" id="ARBA00023303"/>
    </source>
</evidence>
<sequence>MSLTPTRAVETHQLADHSVDLRMPLLALMALVVGTGGAVGAWVLVKLIAIATNLFWFGRLSAAHSVITDSNVGLLVVIIPVIGSLLVGLMARFGSDKIRGHGIPEAIETILFGESRLSLKVALLKPLSSAISIGSGGPFGAEGPIIMTGGAIGSLFAQCFHLSAAERKTLLVAGAAAGMTAIFGTPLAAILLAVEVLLFELKPRSFVPVVVATIVSLAWRPLFLGSGSMFPMTATVPDSGWSLLAAAGIGLLVGFEAMLLSTSLYRIEDLFHKLPVHWMWWPAIGAIVVGLGGLIDAHVLGAGYASIEALLTGSLALKVVVALLAVKAVVWLVALGSGTSGGVLAPLLILGGAAGFLIGQFLPGDASFWAMIGMAGIMSGAMRAPMTGALFAVELTGHFEAIPYTITAAGAAYAISVLLMRRSILTEKIARRGRHILQEYTVDPLDLLQAAQLMTPHPQMLSGGLTIEQTLTFFTTQAEHRSYPVVDAGGRLIGLVSRTDALRWQIDHSLAKTLLSDAISDSTQPVAYPDTPSGVVADLIIETGIGRIPIVDRETRKVLGILSRQDLLKARSTNRLAETGRNRFVFRTNPAS</sequence>
<protein>
    <submittedName>
        <fullName evidence="13">Chloride channel protein</fullName>
    </submittedName>
</protein>
<dbReference type="PANTHER" id="PTHR43427">
    <property type="entry name" value="CHLORIDE CHANNEL PROTEIN CLC-E"/>
    <property type="match status" value="1"/>
</dbReference>
<feature type="transmembrane region" description="Helical" evidence="11">
    <location>
        <begin position="25"/>
        <end position="52"/>
    </location>
</feature>
<dbReference type="CDD" id="cd02205">
    <property type="entry name" value="CBS_pair_SF"/>
    <property type="match status" value="1"/>
</dbReference>
<feature type="domain" description="CBS" evidence="12">
    <location>
        <begin position="454"/>
        <end position="512"/>
    </location>
</feature>
<evidence type="ECO:0000256" key="10">
    <source>
        <dbReference type="PROSITE-ProRule" id="PRU00703"/>
    </source>
</evidence>
<feature type="transmembrane region" description="Helical" evidence="11">
    <location>
        <begin position="366"/>
        <end position="382"/>
    </location>
</feature>
<dbReference type="CDD" id="cd00400">
    <property type="entry name" value="Voltage_gated_ClC"/>
    <property type="match status" value="1"/>
</dbReference>
<keyword evidence="7" id="KW-0869">Chloride channel</keyword>
<dbReference type="InterPro" id="IPR050368">
    <property type="entry name" value="ClC-type_chloride_channel"/>
</dbReference>
<dbReference type="GO" id="GO:0034707">
    <property type="term" value="C:chloride channel complex"/>
    <property type="evidence" value="ECO:0007669"/>
    <property type="project" value="UniProtKB-KW"/>
</dbReference>
<evidence type="ECO:0000256" key="2">
    <source>
        <dbReference type="ARBA" id="ARBA00022448"/>
    </source>
</evidence>
<keyword evidence="3 11" id="KW-0812">Transmembrane</keyword>
<evidence type="ECO:0000313" key="13">
    <source>
        <dbReference type="EMBL" id="KER35306.1"/>
    </source>
</evidence>
<feature type="transmembrane region" description="Helical" evidence="11">
    <location>
        <begin position="72"/>
        <end position="91"/>
    </location>
</feature>
<keyword evidence="5" id="KW-0406">Ion transport</keyword>
<dbReference type="InterPro" id="IPR046342">
    <property type="entry name" value="CBS_dom_sf"/>
</dbReference>
<dbReference type="Gene3D" id="1.10.3080.10">
    <property type="entry name" value="Clc chloride channel"/>
    <property type="match status" value="1"/>
</dbReference>
<dbReference type="EMBL" id="JANF02000081">
    <property type="protein sequence ID" value="KER35306.1"/>
    <property type="molecule type" value="Genomic_DNA"/>
</dbReference>
<keyword evidence="8" id="KW-0868">Chloride</keyword>
<feature type="transmembrane region" description="Helical" evidence="11">
    <location>
        <begin position="315"/>
        <end position="334"/>
    </location>
</feature>
<comment type="subcellular location">
    <subcellularLocation>
        <location evidence="1">Membrane</location>
        <topology evidence="1">Multi-pass membrane protein</topology>
    </subcellularLocation>
</comment>
<feature type="transmembrane region" description="Helical" evidence="11">
    <location>
        <begin position="402"/>
        <end position="420"/>
    </location>
</feature>
<organism evidence="13 14">
    <name type="scientific">Sphingobium indicum F2</name>
    <dbReference type="NCBI Taxonomy" id="1450518"/>
    <lineage>
        <taxon>Bacteria</taxon>
        <taxon>Pseudomonadati</taxon>
        <taxon>Pseudomonadota</taxon>
        <taxon>Alphaproteobacteria</taxon>
        <taxon>Sphingomonadales</taxon>
        <taxon>Sphingomonadaceae</taxon>
        <taxon>Sphingobium</taxon>
    </lineage>
</organism>
<dbReference type="GO" id="GO:0005254">
    <property type="term" value="F:chloride channel activity"/>
    <property type="evidence" value="ECO:0007669"/>
    <property type="project" value="UniProtKB-KW"/>
</dbReference>
<feature type="domain" description="CBS" evidence="12">
    <location>
        <begin position="519"/>
        <end position="578"/>
    </location>
</feature>
<dbReference type="Pfam" id="PF00654">
    <property type="entry name" value="Voltage_CLC"/>
    <property type="match status" value="1"/>
</dbReference>
<name>A0A8E0WPY8_9SPHN</name>
<comment type="caution">
    <text evidence="13">The sequence shown here is derived from an EMBL/GenBank/DDBJ whole genome shotgun (WGS) entry which is preliminary data.</text>
</comment>
<evidence type="ECO:0000256" key="11">
    <source>
        <dbReference type="SAM" id="Phobius"/>
    </source>
</evidence>
<evidence type="ECO:0000256" key="4">
    <source>
        <dbReference type="ARBA" id="ARBA00022989"/>
    </source>
</evidence>
<evidence type="ECO:0000256" key="1">
    <source>
        <dbReference type="ARBA" id="ARBA00004141"/>
    </source>
</evidence>
<dbReference type="InterPro" id="IPR014743">
    <property type="entry name" value="Cl-channel_core"/>
</dbReference>
<dbReference type="InterPro" id="IPR000644">
    <property type="entry name" value="CBS_dom"/>
</dbReference>
<dbReference type="Pfam" id="PF00571">
    <property type="entry name" value="CBS"/>
    <property type="match status" value="2"/>
</dbReference>
<dbReference type="PRINTS" id="PR00762">
    <property type="entry name" value="CLCHANNEL"/>
</dbReference>
<dbReference type="AlphaFoldDB" id="A0A8E0WPY8"/>
<gene>
    <name evidence="13" type="ORF">AL00_17150</name>
</gene>
<reference evidence="13 14" key="1">
    <citation type="submission" date="2014-05" db="EMBL/GenBank/DDBJ databases">
        <title>Genome Announcement of Sphingobium lucknowense F2.</title>
        <authorList>
            <person name="Lal R."/>
            <person name="Negi V."/>
            <person name="Lata P."/>
            <person name="Sangwan N."/>
            <person name="Gupta S.K."/>
            <person name="Rao D.L.N."/>
            <person name="Das S."/>
        </authorList>
    </citation>
    <scope>NUCLEOTIDE SEQUENCE [LARGE SCALE GENOMIC DNA]</scope>
    <source>
        <strain evidence="13 14">F2</strain>
    </source>
</reference>
<keyword evidence="4 11" id="KW-1133">Transmembrane helix</keyword>
<keyword evidence="9" id="KW-0407">Ion channel</keyword>
<dbReference type="Gene3D" id="3.10.580.10">
    <property type="entry name" value="CBS-domain"/>
    <property type="match status" value="1"/>
</dbReference>
<dbReference type="SUPFAM" id="SSF54631">
    <property type="entry name" value="CBS-domain pair"/>
    <property type="match status" value="1"/>
</dbReference>
<dbReference type="SMART" id="SM00116">
    <property type="entry name" value="CBS"/>
    <property type="match status" value="2"/>
</dbReference>
<proteinExistence type="predicted"/>
<keyword evidence="2" id="KW-0813">Transport</keyword>
<dbReference type="PANTHER" id="PTHR43427:SF6">
    <property type="entry name" value="CHLORIDE CHANNEL PROTEIN CLC-E"/>
    <property type="match status" value="1"/>
</dbReference>
<evidence type="ECO:0000256" key="5">
    <source>
        <dbReference type="ARBA" id="ARBA00023065"/>
    </source>
</evidence>
<dbReference type="Proteomes" id="UP000028135">
    <property type="component" value="Unassembled WGS sequence"/>
</dbReference>
<evidence type="ECO:0000256" key="7">
    <source>
        <dbReference type="ARBA" id="ARBA00023173"/>
    </source>
</evidence>
<keyword evidence="10" id="KW-0129">CBS domain</keyword>
<dbReference type="SUPFAM" id="SSF81340">
    <property type="entry name" value="Clc chloride channel"/>
    <property type="match status" value="1"/>
</dbReference>
<keyword evidence="6 11" id="KW-0472">Membrane</keyword>